<protein>
    <submittedName>
        <fullName evidence="1">Uncharacterized protein</fullName>
    </submittedName>
</protein>
<comment type="caution">
    <text evidence="1">The sequence shown here is derived from an EMBL/GenBank/DDBJ whole genome shotgun (WGS) entry which is preliminary data.</text>
</comment>
<dbReference type="Proteomes" id="UP001259832">
    <property type="component" value="Unassembled WGS sequence"/>
</dbReference>
<sequence length="66" mass="7778">MRAKFQPWIRFAAFATHPTWDHRRQLAVDISNLAPPDLPGVLLLIRKYVKVMEMREVLPNEQRVLP</sequence>
<name>A0AAD9LUY7_9STRA</name>
<organism evidence="1 2">
    <name type="scientific">Phytophthora citrophthora</name>
    <dbReference type="NCBI Taxonomy" id="4793"/>
    <lineage>
        <taxon>Eukaryota</taxon>
        <taxon>Sar</taxon>
        <taxon>Stramenopiles</taxon>
        <taxon>Oomycota</taxon>
        <taxon>Peronosporomycetes</taxon>
        <taxon>Peronosporales</taxon>
        <taxon>Peronosporaceae</taxon>
        <taxon>Phytophthora</taxon>
    </lineage>
</organism>
<evidence type="ECO:0000313" key="2">
    <source>
        <dbReference type="Proteomes" id="UP001259832"/>
    </source>
</evidence>
<dbReference type="EMBL" id="JASMQC010000002">
    <property type="protein sequence ID" value="KAK1947649.1"/>
    <property type="molecule type" value="Genomic_DNA"/>
</dbReference>
<accession>A0AAD9LUY7</accession>
<keyword evidence="2" id="KW-1185">Reference proteome</keyword>
<evidence type="ECO:0000313" key="1">
    <source>
        <dbReference type="EMBL" id="KAK1947649.1"/>
    </source>
</evidence>
<reference evidence="1" key="1">
    <citation type="submission" date="2023-08" db="EMBL/GenBank/DDBJ databases">
        <title>Reference Genome Resource for the Citrus Pathogen Phytophthora citrophthora.</title>
        <authorList>
            <person name="Moller H."/>
            <person name="Coetzee B."/>
            <person name="Rose L.J."/>
            <person name="Van Niekerk J.M."/>
        </authorList>
    </citation>
    <scope>NUCLEOTIDE SEQUENCE</scope>
    <source>
        <strain evidence="1">STE-U-9442</strain>
    </source>
</reference>
<proteinExistence type="predicted"/>
<gene>
    <name evidence="1" type="ORF">P3T76_001659</name>
</gene>
<dbReference type="AlphaFoldDB" id="A0AAD9LUY7"/>